<dbReference type="InterPro" id="IPR009826">
    <property type="entry name" value="DNA_circ_N"/>
</dbReference>
<comment type="caution">
    <text evidence="2">The sequence shown here is derived from an EMBL/GenBank/DDBJ whole genome shotgun (WGS) entry which is preliminary data.</text>
</comment>
<evidence type="ECO:0000313" key="3">
    <source>
        <dbReference type="Proteomes" id="UP000190023"/>
    </source>
</evidence>
<protein>
    <submittedName>
        <fullName evidence="2">Phage morphogenesis protein</fullName>
    </submittedName>
</protein>
<dbReference type="OrthoDB" id="378644at2"/>
<dbReference type="AlphaFoldDB" id="A0A1T0BAY5"/>
<dbReference type="Proteomes" id="UP000190023">
    <property type="component" value="Unassembled WGS sequence"/>
</dbReference>
<evidence type="ECO:0000313" key="2">
    <source>
        <dbReference type="EMBL" id="OOS07079.1"/>
    </source>
</evidence>
<dbReference type="EMBL" id="MUYB01000005">
    <property type="protein sequence ID" value="OOS07079.1"/>
    <property type="molecule type" value="Genomic_DNA"/>
</dbReference>
<gene>
    <name evidence="2" type="ORF">B0188_01455</name>
</gene>
<feature type="domain" description="DNA circulation N-terminal" evidence="1">
    <location>
        <begin position="9"/>
        <end position="92"/>
    </location>
</feature>
<organism evidence="2 3">
    <name type="scientific">[Haemophilus] felis</name>
    <dbReference type="NCBI Taxonomy" id="123822"/>
    <lineage>
        <taxon>Bacteria</taxon>
        <taxon>Pseudomonadati</taxon>
        <taxon>Pseudomonadota</taxon>
        <taxon>Gammaproteobacteria</taxon>
        <taxon>Pasteurellales</taxon>
        <taxon>Pasteurellaceae</taxon>
    </lineage>
</organism>
<proteinExistence type="predicted"/>
<accession>A0A1T0BAY5</accession>
<reference evidence="2 3" key="1">
    <citation type="submission" date="2017-02" db="EMBL/GenBank/DDBJ databases">
        <title>Draft genome sequence of Haemophilus felis CCUG 31170 type strain.</title>
        <authorList>
            <person name="Engstrom-Jakobsson H."/>
            <person name="Salva-Serra F."/>
            <person name="Thorell K."/>
            <person name="Gonzales-Siles L."/>
            <person name="Karlsson R."/>
            <person name="Boulund F."/>
            <person name="Engstrand L."/>
            <person name="Kristiansson E."/>
            <person name="Moore E."/>
        </authorList>
    </citation>
    <scope>NUCLEOTIDE SEQUENCE [LARGE SCALE GENOMIC DNA]</scope>
    <source>
        <strain evidence="2 3">CCUG 31170</strain>
    </source>
</reference>
<sequence length="439" mass="49447">MRGWTMPIQRASYRGVRFDVFNVDDSLERAVIEHSYPFVNGADLEDLGLNPLKVRMSAVFYGEGYFTQFKKCLEQMKKQGPDVLVHPIRGRLPNMLCVSMQFHHDAEYADYVTLDLVFREATPAKPIFLDENGLLSKIDALLNQLEDFIDEVQGLFATVIEYVAFARNVKERLLGGAVFGVYEQLRDLFDIDQGKFSLSPHINSAIFQSQTQAACKDILTMVELGLTQIAERVELTPRAKFEEVLRSIKTVEGIPAMLVSGATVQSLKPSRVATRTNTLSAQDVKEVRCVLQLACSASLVKIATDFMQDSTLLPSDIEYAATKVRLQILKTLNSVRTLAKEERPSVDFSVPNTGLYTQTHLVSEGLRKQGQYITQLALAAINRKPPLIVRTVEIDGTIQQVAHVFYGDYRRAQELLRLNAHIRQPNFIQRGEVLNSYAR</sequence>
<evidence type="ECO:0000259" key="1">
    <source>
        <dbReference type="Pfam" id="PF07157"/>
    </source>
</evidence>
<dbReference type="Pfam" id="PF07157">
    <property type="entry name" value="DNA_circ_N"/>
    <property type="match status" value="1"/>
</dbReference>
<keyword evidence="3" id="KW-1185">Reference proteome</keyword>
<name>A0A1T0BAY5_9PAST</name>
<dbReference type="STRING" id="123822.B0188_01455"/>